<dbReference type="GO" id="GO:0016020">
    <property type="term" value="C:membrane"/>
    <property type="evidence" value="ECO:0007669"/>
    <property type="project" value="GOC"/>
</dbReference>
<feature type="transmembrane region" description="Helical" evidence="2">
    <location>
        <begin position="399"/>
        <end position="428"/>
    </location>
</feature>
<dbReference type="KEGG" id="mgl:MGL_2687"/>
<sequence length="817" mass="92060">MVDPAWCHPIWTNGLEYLPYSPAKEREPGTKFPDAHLQYDVPSISLSRLHLSAAFLHKYEIDSVRIEYTVNPAEFPTSENVSSILTYGWTEDKPLVLRGTPGWFRSRTWELPGLNVSSLLSSYVEHGPLWEWDLPDIDSALLAYTFTLVPAPCASRFHPPPPVMAPMVRFISASTGDVRIFPSLRLHESNHLHVALHGVAPFMQEPKHRGTRLQFWLLDEYIGTPFSGTFDSTCPLPYASIHASIHWRASIALLVLRYRLALLVWPLGILALARIQSSHSPSAALASLTHGRGLLIVLLAPIALHVCVFFGASLGVPRHTLGIGITSLHFWWLGPVLAMTALSLAMLMHVVVESLLCAWYILVRRLAPRYLPLPTQPTQLKQAPRLHTWLAWTRQPSTWLAACVLTAFLVFMPYQVLILLCTIVHMAATCSSYMAFREAERHASLNDTAGVLRARHAEHLWLLHFLLWLLPLQAPMLVVWVRNVNAGLTMGFTSIQYKMWAVAPLLWLIYLFWVPWTLSPPAFHSLGFEHARHVVYGTMSLCALLYGVRYGYFVLDAFVVTVLYELIARIAPLYMRPPKPEAIPMNGTSRLNVPASLLNKDAACPTVLRPPGDHTDHLWEEYLDTLDAYMHARAQAEQAMKQGFAQLTRAKMALNGGVFGQRLGRDLYDERMSARIRIQPETPGATPSIAQPLARESASTESNPATLRRRLIREKEPHDVKHPDTKPGCSSSREDDPDHDEHPTTRHPQGFDPLFQFSGLPPRSLKAAQREFQRALGLLLDTNASTKPVEPLSHNVWRLQNRLYSLETELHARRNSS</sequence>
<dbReference type="GeneID" id="5854610"/>
<proteinExistence type="predicted"/>
<dbReference type="AlphaFoldDB" id="A8Q503"/>
<dbReference type="InterPro" id="IPR039529">
    <property type="entry name" value="PGAP1/BST1"/>
</dbReference>
<dbReference type="Pfam" id="PF25140">
    <property type="entry name" value="PGAP1_TMD"/>
    <property type="match status" value="1"/>
</dbReference>
<feature type="transmembrane region" description="Helical" evidence="2">
    <location>
        <begin position="251"/>
        <end position="273"/>
    </location>
</feature>
<accession>A8Q503</accession>
<evidence type="ECO:0000256" key="2">
    <source>
        <dbReference type="SAM" id="Phobius"/>
    </source>
</evidence>
<evidence type="ECO:0000313" key="5">
    <source>
        <dbReference type="Proteomes" id="UP000008837"/>
    </source>
</evidence>
<feature type="transmembrane region" description="Helical" evidence="2">
    <location>
        <begin position="461"/>
        <end position="480"/>
    </location>
</feature>
<dbReference type="GO" id="GO:0006888">
    <property type="term" value="P:endoplasmic reticulum to Golgi vesicle-mediated transport"/>
    <property type="evidence" value="ECO:0007669"/>
    <property type="project" value="TreeGrafter"/>
</dbReference>
<dbReference type="STRING" id="425265.A8Q503"/>
<dbReference type="EMBL" id="AAYY01000009">
    <property type="protein sequence ID" value="EDP43091.1"/>
    <property type="molecule type" value="Genomic_DNA"/>
</dbReference>
<feature type="compositionally biased region" description="Basic and acidic residues" evidence="1">
    <location>
        <begin position="713"/>
        <end position="725"/>
    </location>
</feature>
<dbReference type="PANTHER" id="PTHR15495:SF7">
    <property type="entry name" value="GPI INOSITOL-DEACYLASE"/>
    <property type="match status" value="1"/>
</dbReference>
<feature type="region of interest" description="Disordered" evidence="1">
    <location>
        <begin position="677"/>
        <end position="760"/>
    </location>
</feature>
<evidence type="ECO:0000259" key="3">
    <source>
        <dbReference type="Pfam" id="PF25140"/>
    </source>
</evidence>
<name>A8Q503_MALGO</name>
<dbReference type="Pfam" id="PF21730">
    <property type="entry name" value="Vma22_CCDC115"/>
    <property type="match status" value="1"/>
</dbReference>
<dbReference type="InParanoid" id="A8Q503"/>
<dbReference type="Proteomes" id="UP000008837">
    <property type="component" value="Unassembled WGS sequence"/>
</dbReference>
<feature type="transmembrane region" description="Helical" evidence="2">
    <location>
        <begin position="294"/>
        <end position="316"/>
    </location>
</feature>
<feature type="transmembrane region" description="Helical" evidence="2">
    <location>
        <begin position="550"/>
        <end position="567"/>
    </location>
</feature>
<keyword evidence="2" id="KW-0472">Membrane</keyword>
<dbReference type="InterPro" id="IPR056824">
    <property type="entry name" value="PGAP1_TMD"/>
</dbReference>
<dbReference type="OMA" id="SATIRHW"/>
<evidence type="ECO:0000313" key="4">
    <source>
        <dbReference type="EMBL" id="EDP43091.1"/>
    </source>
</evidence>
<keyword evidence="5" id="KW-1185">Reference proteome</keyword>
<dbReference type="OrthoDB" id="348976at2759"/>
<feature type="compositionally biased region" description="Basic and acidic residues" evidence="1">
    <location>
        <begin position="732"/>
        <end position="744"/>
    </location>
</feature>
<protein>
    <recommendedName>
        <fullName evidence="3">GPI inositol-deacylase transmembrane domain-containing protein</fullName>
    </recommendedName>
</protein>
<evidence type="ECO:0000256" key="1">
    <source>
        <dbReference type="SAM" id="MobiDB-lite"/>
    </source>
</evidence>
<dbReference type="RefSeq" id="XP_001730305.1">
    <property type="nucleotide sequence ID" value="XM_001730253.1"/>
</dbReference>
<keyword evidence="2" id="KW-0812">Transmembrane</keyword>
<feature type="transmembrane region" description="Helical" evidence="2">
    <location>
        <begin position="336"/>
        <end position="362"/>
    </location>
</feature>
<dbReference type="GO" id="GO:0070072">
    <property type="term" value="P:vacuolar proton-transporting V-type ATPase complex assembly"/>
    <property type="evidence" value="ECO:0007669"/>
    <property type="project" value="InterPro"/>
</dbReference>
<gene>
    <name evidence="4" type="ORF">MGL_2687</name>
</gene>
<dbReference type="GO" id="GO:0005783">
    <property type="term" value="C:endoplasmic reticulum"/>
    <property type="evidence" value="ECO:0007669"/>
    <property type="project" value="TreeGrafter"/>
</dbReference>
<keyword evidence="2" id="KW-1133">Transmembrane helix</keyword>
<dbReference type="GO" id="GO:0006505">
    <property type="term" value="P:GPI anchor metabolic process"/>
    <property type="evidence" value="ECO:0007669"/>
    <property type="project" value="TreeGrafter"/>
</dbReference>
<feature type="domain" description="GPI inositol-deacylase transmembrane" evidence="3">
    <location>
        <begin position="319"/>
        <end position="562"/>
    </location>
</feature>
<dbReference type="PANTHER" id="PTHR15495">
    <property type="entry name" value="NEGATIVE REGULATOR OF VESICLE FORMATION-RELATED"/>
    <property type="match status" value="1"/>
</dbReference>
<comment type="caution">
    <text evidence="4">The sequence shown here is derived from an EMBL/GenBank/DDBJ whole genome shotgun (WGS) entry which is preliminary data.</text>
</comment>
<dbReference type="InterPro" id="IPR040357">
    <property type="entry name" value="Vma22/CCDC115"/>
</dbReference>
<dbReference type="VEuPathDB" id="FungiDB:MGL_2687"/>
<organism evidence="4 5">
    <name type="scientific">Malassezia globosa (strain ATCC MYA-4612 / CBS 7966)</name>
    <name type="common">Dandruff-associated fungus</name>
    <dbReference type="NCBI Taxonomy" id="425265"/>
    <lineage>
        <taxon>Eukaryota</taxon>
        <taxon>Fungi</taxon>
        <taxon>Dikarya</taxon>
        <taxon>Basidiomycota</taxon>
        <taxon>Ustilaginomycotina</taxon>
        <taxon>Malasseziomycetes</taxon>
        <taxon>Malasseziales</taxon>
        <taxon>Malasseziaceae</taxon>
        <taxon>Malassezia</taxon>
    </lineage>
</organism>
<feature type="transmembrane region" description="Helical" evidence="2">
    <location>
        <begin position="500"/>
        <end position="518"/>
    </location>
</feature>
<dbReference type="GO" id="GO:0050185">
    <property type="term" value="F:phosphatidylinositol deacylase activity"/>
    <property type="evidence" value="ECO:0007669"/>
    <property type="project" value="TreeGrafter"/>
</dbReference>
<reference evidence="4 5" key="1">
    <citation type="journal article" date="2007" name="Proc. Natl. Acad. Sci. U.S.A.">
        <title>Dandruff-associated Malassezia genomes reveal convergent and divergent virulence traits shared with plant and human fungal pathogens.</title>
        <authorList>
            <person name="Xu J."/>
            <person name="Saunders C.W."/>
            <person name="Hu P."/>
            <person name="Grant R.A."/>
            <person name="Boekhout T."/>
            <person name="Kuramae E.E."/>
            <person name="Kronstad J.W."/>
            <person name="Deangelis Y.M."/>
            <person name="Reeder N.L."/>
            <person name="Johnstone K.R."/>
            <person name="Leland M."/>
            <person name="Fieno A.M."/>
            <person name="Begley W.M."/>
            <person name="Sun Y."/>
            <person name="Lacey M.P."/>
            <person name="Chaudhary T."/>
            <person name="Keough T."/>
            <person name="Chu L."/>
            <person name="Sears R."/>
            <person name="Yuan B."/>
            <person name="Dawson T.L.Jr."/>
        </authorList>
    </citation>
    <scope>NUCLEOTIDE SEQUENCE [LARGE SCALE GENOMIC DNA]</scope>
    <source>
        <strain evidence="5">ATCC MYA-4612 / CBS 7966</strain>
    </source>
</reference>